<organism evidence="1 2">
    <name type="scientific">Vanilla planifolia</name>
    <name type="common">Vanilla</name>
    <dbReference type="NCBI Taxonomy" id="51239"/>
    <lineage>
        <taxon>Eukaryota</taxon>
        <taxon>Viridiplantae</taxon>
        <taxon>Streptophyta</taxon>
        <taxon>Embryophyta</taxon>
        <taxon>Tracheophyta</taxon>
        <taxon>Spermatophyta</taxon>
        <taxon>Magnoliopsida</taxon>
        <taxon>Liliopsida</taxon>
        <taxon>Asparagales</taxon>
        <taxon>Orchidaceae</taxon>
        <taxon>Vanilloideae</taxon>
        <taxon>Vanilleae</taxon>
        <taxon>Vanilla</taxon>
    </lineage>
</organism>
<dbReference type="Proteomes" id="UP000636800">
    <property type="component" value="Unassembled WGS sequence"/>
</dbReference>
<reference evidence="1 2" key="1">
    <citation type="journal article" date="2020" name="Nat. Food">
        <title>A phased Vanilla planifolia genome enables genetic improvement of flavour and production.</title>
        <authorList>
            <person name="Hasing T."/>
            <person name="Tang H."/>
            <person name="Brym M."/>
            <person name="Khazi F."/>
            <person name="Huang T."/>
            <person name="Chambers A.H."/>
        </authorList>
    </citation>
    <scope>NUCLEOTIDE SEQUENCE [LARGE SCALE GENOMIC DNA]</scope>
    <source>
        <tissue evidence="1">Leaf</tissue>
    </source>
</reference>
<dbReference type="PANTHER" id="PTHR33070:SF49">
    <property type="entry name" value="OS06G0725500 PROTEIN"/>
    <property type="match status" value="1"/>
</dbReference>
<evidence type="ECO:0000313" key="1">
    <source>
        <dbReference type="EMBL" id="KAG0450527.1"/>
    </source>
</evidence>
<accession>A0A835PF41</accession>
<dbReference type="GO" id="GO:0048364">
    <property type="term" value="P:root development"/>
    <property type="evidence" value="ECO:0007669"/>
    <property type="project" value="InterPro"/>
</dbReference>
<proteinExistence type="predicted"/>
<name>A0A835PF41_VANPL</name>
<dbReference type="OrthoDB" id="77038at2759"/>
<sequence>MASRFARSISMPVPKAAVSQCLSVRFRNSSAQNRSISLPARLHPLLAQIEDEILEIRSWQSAATVSPEWIAGGLSRIDNLHSSFSDLLQHPQSLDPLRRRGVPLADRLLDDFLRFADAYGAFRSAVISLQHHHSAAHSAVRRRDTVALASAARAQKKTEKEILKLAAYARSIGRSSPLPMPASDVVEAELAGIAKEVAVATASASAAVFSGIAVMAAAASASAAAGSSSSGGMRVPACVVGTLVWRSASFKNRMESERREEEGERWREAALRRMEAVENSIASVEIWSHRVFRRLLNTRVFLLNVRTPFS</sequence>
<evidence type="ECO:0000313" key="2">
    <source>
        <dbReference type="Proteomes" id="UP000636800"/>
    </source>
</evidence>
<protein>
    <submittedName>
        <fullName evidence="1">Uncharacterized protein</fullName>
    </submittedName>
</protein>
<dbReference type="EMBL" id="JADCNL010000110">
    <property type="protein sequence ID" value="KAG0450527.1"/>
    <property type="molecule type" value="Genomic_DNA"/>
</dbReference>
<dbReference type="InterPro" id="IPR004320">
    <property type="entry name" value="BPS1_pln"/>
</dbReference>
<dbReference type="Pfam" id="PF03087">
    <property type="entry name" value="BPS1"/>
    <property type="match status" value="1"/>
</dbReference>
<dbReference type="AlphaFoldDB" id="A0A835PF41"/>
<dbReference type="PANTHER" id="PTHR33070">
    <property type="entry name" value="OS06G0725500 PROTEIN"/>
    <property type="match status" value="1"/>
</dbReference>
<keyword evidence="2" id="KW-1185">Reference proteome</keyword>
<dbReference type="GO" id="GO:0048367">
    <property type="term" value="P:shoot system development"/>
    <property type="evidence" value="ECO:0007669"/>
    <property type="project" value="InterPro"/>
</dbReference>
<gene>
    <name evidence="1" type="ORF">HPP92_026895</name>
</gene>
<comment type="caution">
    <text evidence="1">The sequence shown here is derived from an EMBL/GenBank/DDBJ whole genome shotgun (WGS) entry which is preliminary data.</text>
</comment>